<dbReference type="InterPro" id="IPR050182">
    <property type="entry name" value="Cytochrome_P450_fam2"/>
</dbReference>
<keyword evidence="2 4" id="KW-0479">Metal-binding</keyword>
<comment type="caution">
    <text evidence="5">The sequence shown here is derived from an EMBL/GenBank/DDBJ whole genome shotgun (WGS) entry which is preliminary data.</text>
</comment>
<protein>
    <recommendedName>
        <fullName evidence="7">Cytochrome P450</fullName>
    </recommendedName>
</protein>
<dbReference type="Gene3D" id="1.10.630.10">
    <property type="entry name" value="Cytochrome P450"/>
    <property type="match status" value="2"/>
</dbReference>
<dbReference type="InterPro" id="IPR036396">
    <property type="entry name" value="Cyt_P450_sf"/>
</dbReference>
<dbReference type="InterPro" id="IPR002401">
    <property type="entry name" value="Cyt_P450_E_grp-I"/>
</dbReference>
<dbReference type="PRINTS" id="PR00463">
    <property type="entry name" value="EP450I"/>
</dbReference>
<dbReference type="PANTHER" id="PTHR24300:SF403">
    <property type="entry name" value="CYTOCHROME P450 306A1"/>
    <property type="match status" value="1"/>
</dbReference>
<evidence type="ECO:0000256" key="1">
    <source>
        <dbReference type="ARBA" id="ARBA00010617"/>
    </source>
</evidence>
<accession>A0ABD0JN82</accession>
<evidence type="ECO:0000256" key="3">
    <source>
        <dbReference type="ARBA" id="ARBA00023004"/>
    </source>
</evidence>
<gene>
    <name evidence="5" type="ORF">BaRGS_00032467</name>
</gene>
<dbReference type="SUPFAM" id="SSF48264">
    <property type="entry name" value="Cytochrome P450"/>
    <property type="match status" value="1"/>
</dbReference>
<evidence type="ECO:0000256" key="4">
    <source>
        <dbReference type="PIRSR" id="PIRSR602401-1"/>
    </source>
</evidence>
<evidence type="ECO:0008006" key="7">
    <source>
        <dbReference type="Google" id="ProtNLM"/>
    </source>
</evidence>
<sequence length="311" mass="35809">MCASGRQWREQRHVAKAALELLQEGGLERQIWNGVMAFTVMVDREDQASFDPRILVQSAMYISQCGLLFGHHLSYSDQRVCEGVSHFNDNIRLYSDARLPNFFPFEKFLIGDTFDTKFLRLNMGDIYRNLINPECDHHSQQEGGEGPDDFISIYLKHRPQDEIDANFSHDHAPLTPEECSKLPYLEATMLEVFRLGNVLPFAMARSMLKERKFHGYRIPTNAVVVPNVFKNPEAFNPGRFLTPQDVLATLFSNRACIGDKIAKLTLFMFLFGLLQKYELLPEDKGKLPPLTRGYQLVSLPKDFKMRFVPRK</sequence>
<evidence type="ECO:0000256" key="2">
    <source>
        <dbReference type="ARBA" id="ARBA00022723"/>
    </source>
</evidence>
<dbReference type="Proteomes" id="UP001519460">
    <property type="component" value="Unassembled WGS sequence"/>
</dbReference>
<dbReference type="GO" id="GO:0046872">
    <property type="term" value="F:metal ion binding"/>
    <property type="evidence" value="ECO:0007669"/>
    <property type="project" value="UniProtKB-KW"/>
</dbReference>
<name>A0ABD0JN82_9CAEN</name>
<feature type="binding site" description="axial binding residue" evidence="4">
    <location>
        <position position="256"/>
    </location>
    <ligand>
        <name>heme</name>
        <dbReference type="ChEBI" id="CHEBI:30413"/>
    </ligand>
    <ligandPart>
        <name>Fe</name>
        <dbReference type="ChEBI" id="CHEBI:18248"/>
    </ligandPart>
</feature>
<keyword evidence="3 4" id="KW-0408">Iron</keyword>
<dbReference type="PANTHER" id="PTHR24300">
    <property type="entry name" value="CYTOCHROME P450 508A4-RELATED"/>
    <property type="match status" value="1"/>
</dbReference>
<comment type="similarity">
    <text evidence="1">Belongs to the cytochrome P450 family.</text>
</comment>
<dbReference type="Pfam" id="PF00067">
    <property type="entry name" value="p450"/>
    <property type="match status" value="1"/>
</dbReference>
<comment type="cofactor">
    <cofactor evidence="4">
        <name>heme</name>
        <dbReference type="ChEBI" id="CHEBI:30413"/>
    </cofactor>
</comment>
<keyword evidence="6" id="KW-1185">Reference proteome</keyword>
<dbReference type="AlphaFoldDB" id="A0ABD0JN82"/>
<evidence type="ECO:0000313" key="5">
    <source>
        <dbReference type="EMBL" id="KAK7476274.1"/>
    </source>
</evidence>
<dbReference type="InterPro" id="IPR001128">
    <property type="entry name" value="Cyt_P450"/>
</dbReference>
<organism evidence="5 6">
    <name type="scientific">Batillaria attramentaria</name>
    <dbReference type="NCBI Taxonomy" id="370345"/>
    <lineage>
        <taxon>Eukaryota</taxon>
        <taxon>Metazoa</taxon>
        <taxon>Spiralia</taxon>
        <taxon>Lophotrochozoa</taxon>
        <taxon>Mollusca</taxon>
        <taxon>Gastropoda</taxon>
        <taxon>Caenogastropoda</taxon>
        <taxon>Sorbeoconcha</taxon>
        <taxon>Cerithioidea</taxon>
        <taxon>Batillariidae</taxon>
        <taxon>Batillaria</taxon>
    </lineage>
</organism>
<evidence type="ECO:0000313" key="6">
    <source>
        <dbReference type="Proteomes" id="UP001519460"/>
    </source>
</evidence>
<proteinExistence type="inferred from homology"/>
<keyword evidence="4" id="KW-0349">Heme</keyword>
<reference evidence="5 6" key="1">
    <citation type="journal article" date="2023" name="Sci. Data">
        <title>Genome assembly of the Korean intertidal mud-creeper Batillaria attramentaria.</title>
        <authorList>
            <person name="Patra A.K."/>
            <person name="Ho P.T."/>
            <person name="Jun S."/>
            <person name="Lee S.J."/>
            <person name="Kim Y."/>
            <person name="Won Y.J."/>
        </authorList>
    </citation>
    <scope>NUCLEOTIDE SEQUENCE [LARGE SCALE GENOMIC DNA]</scope>
    <source>
        <strain evidence="5">Wonlab-2016</strain>
    </source>
</reference>
<dbReference type="EMBL" id="JACVVK020000380">
    <property type="protein sequence ID" value="KAK7476274.1"/>
    <property type="molecule type" value="Genomic_DNA"/>
</dbReference>